<evidence type="ECO:0000259" key="8">
    <source>
        <dbReference type="Pfam" id="PF25766"/>
    </source>
</evidence>
<protein>
    <submittedName>
        <fullName evidence="10">Aste57867_21369 protein</fullName>
    </submittedName>
</protein>
<sequence>MDMDAELALLLEEQEKFMQSGKASSVKLHTKKSTISGGDDVPAASSLPLPPSVVRPVVMERSTPARTLPMSSIAATAGGFPSTKKTSLFGRRRQQTPPAPPTTNANIPDDIQADNNAAIAKMSIEEIRTAQADIEASLPPEIVEMLRKRGGTKAAAAAPPPSTAPPAANKIQAPGQSILSAMELVAPAPQNDVSLRQAVSELPEEERLKHEWMRALPDAPTSSSSSSVRLDLQGNVIDATAETMPLHSGLFHHGLEPDLAGYTTDELLMLARSTVSSQRAMALSVLAKTLRQHTMEPTTAMALVARSACEDSNQSVLLGGIDTLHACLVQFSLMAQVDTVALTPVDAQGHVHVVEYIDEDEITDVKGIQDPIQALLFTQFPARLLYLLDQNRVANTHAQMQLLDIAIVVAMHSRRAAAQLVEGPGVHTLLKAYLSVESLEALLRVQESVAKTLLLILRLCQADKVHAVAFLDHHVLASTKVFLAMRHPALLPLQMLTMRIWRVCLAYELDQSSVAYLFPLLCGYSAQSLTQSLDTVPLEPWPLAMQECILDAMVYIVSPDTIGFLPFFLHQASTIAASNAHALAFLTAIYPLVFQFPSLDLAPFQALWPTLHLHATQSPALVVAIVDLFAVVAAHPHPALHVDVDATLEFVQRYVMASTTISTSVAATLLHFVATHGGDGAWVRAQAYPLFLESEPGQPTTTTHLLTCILQHPALVALYQAMLTPSSSSSSTTETSCHTILPEHKVHSTSLPPPPSWLFSLFSRLHSMESHQETTVLRLLLATLGDMETTQAHLLASIPTQDKLIHLAHVYFWEAESWRDTQAQLHPLVLQYIRGASMADLMASADRIVALQQQSTANFLTTLIQTFCNVSYGDVALAQVLTVFLTAAVPAETRLAVWNQVAQFQCLHLLETASDLETPYVVDEALLDAFVQAVVRGHLSAEKGATMYRIVLHHIGHFVFSGSVDSTRKHAMLLHVFKAANPALIRDVVCNPSNESTVAMLQRIQDLPAFAPFRDQISQYT</sequence>
<feature type="domain" description="RPAP1 N-terminal" evidence="7">
    <location>
        <begin position="110"/>
        <end position="153"/>
    </location>
</feature>
<dbReference type="AlphaFoldDB" id="A0A485LLX0"/>
<evidence type="ECO:0000256" key="4">
    <source>
        <dbReference type="ARBA" id="ARBA00023242"/>
    </source>
</evidence>
<keyword evidence="3" id="KW-0804">Transcription</keyword>
<dbReference type="Pfam" id="PF08620">
    <property type="entry name" value="RPAP1_C"/>
    <property type="match status" value="1"/>
</dbReference>
<feature type="domain" description="RPAP1 C-terminal" evidence="6">
    <location>
        <begin position="228"/>
        <end position="291"/>
    </location>
</feature>
<feature type="domain" description="RPAP1/MINIYO-like TPR repeats" evidence="8">
    <location>
        <begin position="771"/>
        <end position="963"/>
    </location>
</feature>
<dbReference type="PANTHER" id="PTHR21483:SF18">
    <property type="entry name" value="RNA POLYMERASE II-ASSOCIATED PROTEIN 1"/>
    <property type="match status" value="1"/>
</dbReference>
<keyword evidence="11" id="KW-1185">Reference proteome</keyword>
<feature type="region of interest" description="Disordered" evidence="5">
    <location>
        <begin position="90"/>
        <end position="110"/>
    </location>
</feature>
<dbReference type="InterPro" id="IPR013929">
    <property type="entry name" value="RPAP1_C"/>
</dbReference>
<dbReference type="Proteomes" id="UP000332933">
    <property type="component" value="Unassembled WGS sequence"/>
</dbReference>
<evidence type="ECO:0000256" key="1">
    <source>
        <dbReference type="ARBA" id="ARBA00004123"/>
    </source>
</evidence>
<feature type="region of interest" description="Disordered" evidence="5">
    <location>
        <begin position="18"/>
        <end position="51"/>
    </location>
</feature>
<comment type="similarity">
    <text evidence="2">Belongs to the RPAP1 family.</text>
</comment>
<dbReference type="OrthoDB" id="348201at2759"/>
<evidence type="ECO:0000256" key="3">
    <source>
        <dbReference type="ARBA" id="ARBA00023163"/>
    </source>
</evidence>
<evidence type="ECO:0000313" key="9">
    <source>
        <dbReference type="EMBL" id="KAF0686865.1"/>
    </source>
</evidence>
<evidence type="ECO:0000313" key="10">
    <source>
        <dbReference type="EMBL" id="VFT98041.1"/>
    </source>
</evidence>
<comment type="subcellular location">
    <subcellularLocation>
        <location evidence="1">Nucleus</location>
    </subcellularLocation>
</comment>
<dbReference type="InterPro" id="IPR039913">
    <property type="entry name" value="RPAP1/Rba50"/>
</dbReference>
<proteinExistence type="inferred from homology"/>
<gene>
    <name evidence="10" type="primary">Aste57867_21369</name>
    <name evidence="9" type="ORF">As57867_021300</name>
    <name evidence="10" type="ORF">ASTE57867_21369</name>
</gene>
<name>A0A485LLX0_9STRA</name>
<dbReference type="Pfam" id="PF25766">
    <property type="entry name" value="TPR_RPAP1"/>
    <property type="match status" value="1"/>
</dbReference>
<evidence type="ECO:0000256" key="2">
    <source>
        <dbReference type="ARBA" id="ARBA00009953"/>
    </source>
</evidence>
<evidence type="ECO:0000259" key="6">
    <source>
        <dbReference type="Pfam" id="PF08620"/>
    </source>
</evidence>
<evidence type="ECO:0000256" key="5">
    <source>
        <dbReference type="SAM" id="MobiDB-lite"/>
    </source>
</evidence>
<dbReference type="EMBL" id="CAADRA010006996">
    <property type="protein sequence ID" value="VFT98041.1"/>
    <property type="molecule type" value="Genomic_DNA"/>
</dbReference>
<dbReference type="EMBL" id="VJMH01006970">
    <property type="protein sequence ID" value="KAF0686865.1"/>
    <property type="molecule type" value="Genomic_DNA"/>
</dbReference>
<dbReference type="Pfam" id="PF08621">
    <property type="entry name" value="RPAP1_N"/>
    <property type="match status" value="1"/>
</dbReference>
<dbReference type="GO" id="GO:0006366">
    <property type="term" value="P:transcription by RNA polymerase II"/>
    <property type="evidence" value="ECO:0007669"/>
    <property type="project" value="InterPro"/>
</dbReference>
<dbReference type="InterPro" id="IPR057989">
    <property type="entry name" value="TPR_RPAP1/MINIYO-like"/>
</dbReference>
<reference evidence="10 11" key="1">
    <citation type="submission" date="2019-03" db="EMBL/GenBank/DDBJ databases">
        <authorList>
            <person name="Gaulin E."/>
            <person name="Dumas B."/>
        </authorList>
    </citation>
    <scope>NUCLEOTIDE SEQUENCE [LARGE SCALE GENOMIC DNA]</scope>
    <source>
        <strain evidence="10">CBS 568.67</strain>
    </source>
</reference>
<organism evidence="10 11">
    <name type="scientific">Aphanomyces stellatus</name>
    <dbReference type="NCBI Taxonomy" id="120398"/>
    <lineage>
        <taxon>Eukaryota</taxon>
        <taxon>Sar</taxon>
        <taxon>Stramenopiles</taxon>
        <taxon>Oomycota</taxon>
        <taxon>Saprolegniomycetes</taxon>
        <taxon>Saprolegniales</taxon>
        <taxon>Verrucalvaceae</taxon>
        <taxon>Aphanomyces</taxon>
    </lineage>
</organism>
<accession>A0A485LLX0</accession>
<keyword evidence="4" id="KW-0539">Nucleus</keyword>
<dbReference type="PANTHER" id="PTHR21483">
    <property type="entry name" value="RNA POLYMERASE II-ASSOCIATED PROTEIN 1"/>
    <property type="match status" value="1"/>
</dbReference>
<evidence type="ECO:0000259" key="7">
    <source>
        <dbReference type="Pfam" id="PF08621"/>
    </source>
</evidence>
<dbReference type="InterPro" id="IPR013930">
    <property type="entry name" value="RPAP1_N"/>
</dbReference>
<evidence type="ECO:0000313" key="11">
    <source>
        <dbReference type="Proteomes" id="UP000332933"/>
    </source>
</evidence>
<reference evidence="9" key="2">
    <citation type="submission" date="2019-06" db="EMBL/GenBank/DDBJ databases">
        <title>Genomics analysis of Aphanomyces spp. identifies a new class of oomycete effector associated with host adaptation.</title>
        <authorList>
            <person name="Gaulin E."/>
        </authorList>
    </citation>
    <scope>NUCLEOTIDE SEQUENCE</scope>
    <source>
        <strain evidence="9">CBS 578.67</strain>
    </source>
</reference>